<dbReference type="SUPFAM" id="SSF75615">
    <property type="entry name" value="Siroheme synthase middle domains-like"/>
    <property type="match status" value="1"/>
</dbReference>
<dbReference type="GO" id="GO:0004325">
    <property type="term" value="F:ferrochelatase activity"/>
    <property type="evidence" value="ECO:0007669"/>
    <property type="project" value="InterPro"/>
</dbReference>
<dbReference type="InterPro" id="IPR042518">
    <property type="entry name" value="SirC_C"/>
</dbReference>
<name>A0A380HH47_STASA</name>
<dbReference type="AlphaFoldDB" id="A0A380HH47"/>
<dbReference type="InterPro" id="IPR028161">
    <property type="entry name" value="Met8-like"/>
</dbReference>
<dbReference type="Pfam" id="PF22440">
    <property type="entry name" value="SirC_C"/>
    <property type="match status" value="1"/>
</dbReference>
<dbReference type="GO" id="GO:0019354">
    <property type="term" value="P:siroheme biosynthetic process"/>
    <property type="evidence" value="ECO:0007669"/>
    <property type="project" value="UniProtKB-UniPathway"/>
</dbReference>
<dbReference type="NCBIfam" id="NF005222">
    <property type="entry name" value="PRK06718.1"/>
    <property type="match status" value="1"/>
</dbReference>
<evidence type="ECO:0000313" key="9">
    <source>
        <dbReference type="Proteomes" id="UP000254707"/>
    </source>
</evidence>
<dbReference type="InterPro" id="IPR028281">
    <property type="entry name" value="Sirohaem_synthase_central"/>
</dbReference>
<sequence>MPFIPLMIDISNKRVVIVGGGQVAERRIGTLVNYTTHIKVISPSLTVALYHRYEQGEMSWCAKSFEVTDIAEADLIIAATNDNRVNQQIAASKPQHALLNMTTKAHAGDVVFPSILRRGRLTLSISTNGASPTLTAQILEEFKARFDLSYEAYVDFLYECRQRIKRSNLTTQEKQDFLKHVLDPSYRDKNKQIKMIKKLESLN</sequence>
<evidence type="ECO:0000313" key="8">
    <source>
        <dbReference type="EMBL" id="SUM81643.1"/>
    </source>
</evidence>
<evidence type="ECO:0000256" key="6">
    <source>
        <dbReference type="ARBA" id="ARBA00047561"/>
    </source>
</evidence>
<dbReference type="EC" id="1.3.1.76" evidence="2"/>
<evidence type="ECO:0000256" key="3">
    <source>
        <dbReference type="ARBA" id="ARBA00023002"/>
    </source>
</evidence>
<evidence type="ECO:0000256" key="2">
    <source>
        <dbReference type="ARBA" id="ARBA00012400"/>
    </source>
</evidence>
<dbReference type="Gene3D" id="1.10.8.610">
    <property type="entry name" value="SirC, precorrin-2 dehydrogenase, C-terminal helical domain-like"/>
    <property type="match status" value="1"/>
</dbReference>
<evidence type="ECO:0000256" key="1">
    <source>
        <dbReference type="ARBA" id="ARBA00005010"/>
    </source>
</evidence>
<comment type="pathway">
    <text evidence="1">Porphyrin-containing compound metabolism; siroheme biosynthesis; sirohydrochlorin from precorrin-2: step 1/1.</text>
</comment>
<keyword evidence="3 8" id="KW-0560">Oxidoreductase</keyword>
<dbReference type="Gene3D" id="3.40.50.720">
    <property type="entry name" value="NAD(P)-binding Rossmann-like Domain"/>
    <property type="match status" value="1"/>
</dbReference>
<feature type="domain" description="Siroheme synthase central" evidence="7">
    <location>
        <begin position="118"/>
        <end position="141"/>
    </location>
</feature>
<organism evidence="8 9">
    <name type="scientific">Staphylococcus saprophyticus</name>
    <dbReference type="NCBI Taxonomy" id="29385"/>
    <lineage>
        <taxon>Bacteria</taxon>
        <taxon>Bacillati</taxon>
        <taxon>Bacillota</taxon>
        <taxon>Bacilli</taxon>
        <taxon>Bacillales</taxon>
        <taxon>Staphylococcaceae</taxon>
        <taxon>Staphylococcus</taxon>
    </lineage>
</organism>
<dbReference type="GO" id="GO:0043115">
    <property type="term" value="F:precorrin-2 dehydrogenase activity"/>
    <property type="evidence" value="ECO:0007669"/>
    <property type="project" value="UniProtKB-EC"/>
</dbReference>
<gene>
    <name evidence="8" type="primary">sirC</name>
    <name evidence="8" type="ORF">NCTC7688_00134</name>
</gene>
<evidence type="ECO:0000256" key="4">
    <source>
        <dbReference type="ARBA" id="ARBA00023027"/>
    </source>
</evidence>
<dbReference type="PANTHER" id="PTHR35330:SF1">
    <property type="entry name" value="SIROHEME BIOSYNTHESIS PROTEIN MET8"/>
    <property type="match status" value="1"/>
</dbReference>
<evidence type="ECO:0000259" key="7">
    <source>
        <dbReference type="Pfam" id="PF14824"/>
    </source>
</evidence>
<reference evidence="8 9" key="1">
    <citation type="submission" date="2018-06" db="EMBL/GenBank/DDBJ databases">
        <authorList>
            <consortium name="Pathogen Informatics"/>
            <person name="Doyle S."/>
        </authorList>
    </citation>
    <scope>NUCLEOTIDE SEQUENCE [LARGE SCALE GENOMIC DNA]</scope>
    <source>
        <strain evidence="8 9">NCTC7688</strain>
    </source>
</reference>
<dbReference type="RefSeq" id="WP_037539164.1">
    <property type="nucleotide sequence ID" value="NZ_CAXOKG010000006.1"/>
</dbReference>
<dbReference type="Pfam" id="PF13241">
    <property type="entry name" value="NAD_binding_7"/>
    <property type="match status" value="1"/>
</dbReference>
<dbReference type="PANTHER" id="PTHR35330">
    <property type="entry name" value="SIROHEME BIOSYNTHESIS PROTEIN MET8"/>
    <property type="match status" value="1"/>
</dbReference>
<comment type="catalytic activity">
    <reaction evidence="6">
        <text>precorrin-2 + NAD(+) = sirohydrochlorin + NADH + 2 H(+)</text>
        <dbReference type="Rhea" id="RHEA:15613"/>
        <dbReference type="ChEBI" id="CHEBI:15378"/>
        <dbReference type="ChEBI" id="CHEBI:57540"/>
        <dbReference type="ChEBI" id="CHEBI:57945"/>
        <dbReference type="ChEBI" id="CHEBI:58351"/>
        <dbReference type="ChEBI" id="CHEBI:58827"/>
        <dbReference type="EC" id="1.3.1.76"/>
    </reaction>
</comment>
<keyword evidence="4" id="KW-0520">NAD</keyword>
<dbReference type="EMBL" id="UHED01000001">
    <property type="protein sequence ID" value="SUM81643.1"/>
    <property type="molecule type" value="Genomic_DNA"/>
</dbReference>
<keyword evidence="5" id="KW-0627">Porphyrin biosynthesis</keyword>
<protein>
    <recommendedName>
        <fullName evidence="2">precorrin-2 dehydrogenase</fullName>
        <ecNumber evidence="2">1.3.1.76</ecNumber>
    </recommendedName>
</protein>
<dbReference type="Pfam" id="PF14824">
    <property type="entry name" value="Sirohm_synth_M"/>
    <property type="match status" value="1"/>
</dbReference>
<dbReference type="SUPFAM" id="SSF51735">
    <property type="entry name" value="NAD(P)-binding Rossmann-fold domains"/>
    <property type="match status" value="1"/>
</dbReference>
<evidence type="ECO:0000256" key="5">
    <source>
        <dbReference type="ARBA" id="ARBA00023244"/>
    </source>
</evidence>
<accession>A0A380HH47</accession>
<dbReference type="InterPro" id="IPR036291">
    <property type="entry name" value="NAD(P)-bd_dom_sf"/>
</dbReference>
<dbReference type="NCBIfam" id="TIGR01470">
    <property type="entry name" value="cysG_Nterm"/>
    <property type="match status" value="1"/>
</dbReference>
<dbReference type="UniPathway" id="UPA00262">
    <property type="reaction ID" value="UER00222"/>
</dbReference>
<proteinExistence type="predicted"/>
<dbReference type="InterPro" id="IPR006367">
    <property type="entry name" value="Sirohaem_synthase_N"/>
</dbReference>
<dbReference type="Proteomes" id="UP000254707">
    <property type="component" value="Unassembled WGS sequence"/>
</dbReference>